<comment type="similarity">
    <text evidence="1">Belongs to the sigma-70 factor family. ECF subfamily.</text>
</comment>
<evidence type="ECO:0000256" key="4">
    <source>
        <dbReference type="ARBA" id="ARBA00023125"/>
    </source>
</evidence>
<evidence type="ECO:0000256" key="3">
    <source>
        <dbReference type="ARBA" id="ARBA00023082"/>
    </source>
</evidence>
<reference evidence="8" key="1">
    <citation type="submission" date="2020-05" db="EMBL/GenBank/DDBJ databases">
        <authorList>
            <person name="Chiriac C."/>
            <person name="Salcher M."/>
            <person name="Ghai R."/>
            <person name="Kavagutti S V."/>
        </authorList>
    </citation>
    <scope>NUCLEOTIDE SEQUENCE</scope>
</reference>
<keyword evidence="3" id="KW-0731">Sigma factor</keyword>
<evidence type="ECO:0000256" key="1">
    <source>
        <dbReference type="ARBA" id="ARBA00010641"/>
    </source>
</evidence>
<dbReference type="GO" id="GO:0016987">
    <property type="term" value="F:sigma factor activity"/>
    <property type="evidence" value="ECO:0007669"/>
    <property type="project" value="UniProtKB-KW"/>
</dbReference>
<dbReference type="InterPro" id="IPR036388">
    <property type="entry name" value="WH-like_DNA-bd_sf"/>
</dbReference>
<keyword evidence="2" id="KW-0805">Transcription regulation</keyword>
<feature type="domain" description="RNA polymerase sigma factor 70 region 4 type 2" evidence="7">
    <location>
        <begin position="118"/>
        <end position="168"/>
    </location>
</feature>
<dbReference type="InterPro" id="IPR013249">
    <property type="entry name" value="RNA_pol_sigma70_r4_t2"/>
</dbReference>
<gene>
    <name evidence="8" type="ORF">UFOPK2761_03041</name>
</gene>
<dbReference type="Pfam" id="PF08281">
    <property type="entry name" value="Sigma70_r4_2"/>
    <property type="match status" value="1"/>
</dbReference>
<accession>A0A6J6V404</accession>
<dbReference type="InterPro" id="IPR039425">
    <property type="entry name" value="RNA_pol_sigma-70-like"/>
</dbReference>
<dbReference type="InterPro" id="IPR014284">
    <property type="entry name" value="RNA_pol_sigma-70_dom"/>
</dbReference>
<dbReference type="GO" id="GO:0006352">
    <property type="term" value="P:DNA-templated transcription initiation"/>
    <property type="evidence" value="ECO:0007669"/>
    <property type="project" value="InterPro"/>
</dbReference>
<dbReference type="SUPFAM" id="SSF88946">
    <property type="entry name" value="Sigma2 domain of RNA polymerase sigma factors"/>
    <property type="match status" value="1"/>
</dbReference>
<protein>
    <submittedName>
        <fullName evidence="8">Unannotated protein</fullName>
    </submittedName>
</protein>
<dbReference type="NCBIfam" id="TIGR02937">
    <property type="entry name" value="sigma70-ECF"/>
    <property type="match status" value="1"/>
</dbReference>
<dbReference type="InterPro" id="IPR013324">
    <property type="entry name" value="RNA_pol_sigma_r3/r4-like"/>
</dbReference>
<dbReference type="InterPro" id="IPR013325">
    <property type="entry name" value="RNA_pol_sigma_r2"/>
</dbReference>
<dbReference type="PANTHER" id="PTHR43133">
    <property type="entry name" value="RNA POLYMERASE ECF-TYPE SIGMA FACTO"/>
    <property type="match status" value="1"/>
</dbReference>
<evidence type="ECO:0000259" key="6">
    <source>
        <dbReference type="Pfam" id="PF04542"/>
    </source>
</evidence>
<sequence>MDPAVREHDVTVTGELSGDAAAPDFESWAAARGPAIVRYAHLVTGGSPDAPDLAQDALAQVWARWGKLDGDAEAYARRCVTNGSVSRWRKLGRLRPVAQVGDKPGPDPTVAVDDADQAWALLVTLTPVQRAAVVLRIYEERSYADIGSLLEMPEATARSHVHRALRALRTRLEEQP</sequence>
<name>A0A6J6V404_9ZZZZ</name>
<keyword evidence="4" id="KW-0238">DNA-binding</keyword>
<dbReference type="Pfam" id="PF04542">
    <property type="entry name" value="Sigma70_r2"/>
    <property type="match status" value="1"/>
</dbReference>
<dbReference type="CDD" id="cd06171">
    <property type="entry name" value="Sigma70_r4"/>
    <property type="match status" value="1"/>
</dbReference>
<proteinExistence type="inferred from homology"/>
<feature type="domain" description="RNA polymerase sigma-70 region 2" evidence="6">
    <location>
        <begin position="33"/>
        <end position="93"/>
    </location>
</feature>
<dbReference type="GO" id="GO:0003677">
    <property type="term" value="F:DNA binding"/>
    <property type="evidence" value="ECO:0007669"/>
    <property type="project" value="UniProtKB-KW"/>
</dbReference>
<organism evidence="8">
    <name type="scientific">freshwater metagenome</name>
    <dbReference type="NCBI Taxonomy" id="449393"/>
    <lineage>
        <taxon>unclassified sequences</taxon>
        <taxon>metagenomes</taxon>
        <taxon>ecological metagenomes</taxon>
    </lineage>
</organism>
<dbReference type="EMBL" id="CAEZYQ010000034">
    <property type="protein sequence ID" value="CAB4765879.1"/>
    <property type="molecule type" value="Genomic_DNA"/>
</dbReference>
<dbReference type="InterPro" id="IPR007627">
    <property type="entry name" value="RNA_pol_sigma70_r2"/>
</dbReference>
<keyword evidence="5" id="KW-0804">Transcription</keyword>
<dbReference type="PANTHER" id="PTHR43133:SF8">
    <property type="entry name" value="RNA POLYMERASE SIGMA FACTOR HI_1459-RELATED"/>
    <property type="match status" value="1"/>
</dbReference>
<evidence type="ECO:0000256" key="5">
    <source>
        <dbReference type="ARBA" id="ARBA00023163"/>
    </source>
</evidence>
<dbReference type="SUPFAM" id="SSF88659">
    <property type="entry name" value="Sigma3 and sigma4 domains of RNA polymerase sigma factors"/>
    <property type="match status" value="1"/>
</dbReference>
<evidence type="ECO:0000313" key="8">
    <source>
        <dbReference type="EMBL" id="CAB4765879.1"/>
    </source>
</evidence>
<dbReference type="Gene3D" id="1.10.10.10">
    <property type="entry name" value="Winged helix-like DNA-binding domain superfamily/Winged helix DNA-binding domain"/>
    <property type="match status" value="1"/>
</dbReference>
<dbReference type="Gene3D" id="1.10.1740.10">
    <property type="match status" value="1"/>
</dbReference>
<evidence type="ECO:0000259" key="7">
    <source>
        <dbReference type="Pfam" id="PF08281"/>
    </source>
</evidence>
<dbReference type="AlphaFoldDB" id="A0A6J6V404"/>
<evidence type="ECO:0000256" key="2">
    <source>
        <dbReference type="ARBA" id="ARBA00023015"/>
    </source>
</evidence>